<accession>A0A0D7BJG6</accession>
<evidence type="ECO:0000313" key="2">
    <source>
        <dbReference type="EMBL" id="KIY69761.1"/>
    </source>
</evidence>
<dbReference type="OrthoDB" id="5378975at2759"/>
<dbReference type="AlphaFoldDB" id="A0A0D7BJG6"/>
<feature type="region of interest" description="Disordered" evidence="1">
    <location>
        <begin position="1"/>
        <end position="70"/>
    </location>
</feature>
<dbReference type="InterPro" id="IPR031355">
    <property type="entry name" value="YBL010C/LAA2-like"/>
</dbReference>
<feature type="compositionally biased region" description="Acidic residues" evidence="1">
    <location>
        <begin position="58"/>
        <end position="70"/>
    </location>
</feature>
<organism evidence="2 3">
    <name type="scientific">Cylindrobasidium torrendii FP15055 ss-10</name>
    <dbReference type="NCBI Taxonomy" id="1314674"/>
    <lineage>
        <taxon>Eukaryota</taxon>
        <taxon>Fungi</taxon>
        <taxon>Dikarya</taxon>
        <taxon>Basidiomycota</taxon>
        <taxon>Agaricomycotina</taxon>
        <taxon>Agaricomycetes</taxon>
        <taxon>Agaricomycetidae</taxon>
        <taxon>Agaricales</taxon>
        <taxon>Marasmiineae</taxon>
        <taxon>Physalacriaceae</taxon>
        <taxon>Cylindrobasidium</taxon>
    </lineage>
</organism>
<dbReference type="EMBL" id="KN880479">
    <property type="protein sequence ID" value="KIY69761.1"/>
    <property type="molecule type" value="Genomic_DNA"/>
</dbReference>
<gene>
    <name evidence="2" type="ORF">CYLTODRAFT_420449</name>
</gene>
<proteinExistence type="predicted"/>
<keyword evidence="3" id="KW-1185">Reference proteome</keyword>
<dbReference type="STRING" id="1314674.A0A0D7BJG6"/>
<dbReference type="Proteomes" id="UP000054007">
    <property type="component" value="Unassembled WGS sequence"/>
</dbReference>
<dbReference type="PANTHER" id="PTHR38698">
    <property type="entry name" value="EXPRESSED PROTEIN"/>
    <property type="match status" value="1"/>
</dbReference>
<reference evidence="2 3" key="1">
    <citation type="journal article" date="2015" name="Fungal Genet. Biol.">
        <title>Evolution of novel wood decay mechanisms in Agaricales revealed by the genome sequences of Fistulina hepatica and Cylindrobasidium torrendii.</title>
        <authorList>
            <person name="Floudas D."/>
            <person name="Held B.W."/>
            <person name="Riley R."/>
            <person name="Nagy L.G."/>
            <person name="Koehler G."/>
            <person name="Ransdell A.S."/>
            <person name="Younus H."/>
            <person name="Chow J."/>
            <person name="Chiniquy J."/>
            <person name="Lipzen A."/>
            <person name="Tritt A."/>
            <person name="Sun H."/>
            <person name="Haridas S."/>
            <person name="LaButti K."/>
            <person name="Ohm R.A."/>
            <person name="Kues U."/>
            <person name="Blanchette R.A."/>
            <person name="Grigoriev I.V."/>
            <person name="Minto R.E."/>
            <person name="Hibbett D.S."/>
        </authorList>
    </citation>
    <scope>NUCLEOTIDE SEQUENCE [LARGE SCALE GENOMIC DNA]</scope>
    <source>
        <strain evidence="2 3">FP15055 ss-10</strain>
    </source>
</reference>
<protein>
    <submittedName>
        <fullName evidence="2">Uncharacterized protein</fullName>
    </submittedName>
</protein>
<sequence>MDDDFTFGASVWGAPETVPATSKLPPPDFDDPFDAPSPAPVDDDFDDFGDPPTTNTDAGDDDDFGDFGDFDEAEAMPAAHAFAFEEAVAGPSSSYGQWEALRLAPMPSQDSLEEDLENILGPIWTGQSLADLSTDEPIREMEGINQILVTPESRNLYNMLVQSPPSTQPPNWIRSRIRRQHLIALGIPVNLDEVLPPHSKGSPLPPLHITTRPMSAPPGARGGVHPSRAAISSASNSRNNSRAGSPHPRDGAPGSRPAVDNDKIQELLSLDMNAVSIEPLATLEHHLKELRVHTAQASARLTYLLQTRDALQQDSETYNGLIAELVGEATKAKSGKGRNPIRRGSGMV</sequence>
<dbReference type="PANTHER" id="PTHR38698:SF1">
    <property type="entry name" value="FUNGAL PROTEIN"/>
    <property type="match status" value="1"/>
</dbReference>
<feature type="compositionally biased region" description="Low complexity" evidence="1">
    <location>
        <begin position="227"/>
        <end position="245"/>
    </location>
</feature>
<dbReference type="Pfam" id="PF17104">
    <property type="entry name" value="YBL010C_LAA2"/>
    <property type="match status" value="1"/>
</dbReference>
<feature type="region of interest" description="Disordered" evidence="1">
    <location>
        <begin position="196"/>
        <end position="259"/>
    </location>
</feature>
<evidence type="ECO:0000313" key="3">
    <source>
        <dbReference type="Proteomes" id="UP000054007"/>
    </source>
</evidence>
<name>A0A0D7BJG6_9AGAR</name>
<evidence type="ECO:0000256" key="1">
    <source>
        <dbReference type="SAM" id="MobiDB-lite"/>
    </source>
</evidence>